<dbReference type="AlphaFoldDB" id="A0A0A9C1L3"/>
<dbReference type="EMBL" id="GBRH01227751">
    <property type="protein sequence ID" value="JAD70144.1"/>
    <property type="molecule type" value="Transcribed_RNA"/>
</dbReference>
<name>A0A0A9C1L3_ARUDO</name>
<proteinExistence type="predicted"/>
<protein>
    <submittedName>
        <fullName evidence="1">Uncharacterized protein</fullName>
    </submittedName>
</protein>
<accession>A0A0A9C1L3</accession>
<organism evidence="1">
    <name type="scientific">Arundo donax</name>
    <name type="common">Giant reed</name>
    <name type="synonym">Donax arundinaceus</name>
    <dbReference type="NCBI Taxonomy" id="35708"/>
    <lineage>
        <taxon>Eukaryota</taxon>
        <taxon>Viridiplantae</taxon>
        <taxon>Streptophyta</taxon>
        <taxon>Embryophyta</taxon>
        <taxon>Tracheophyta</taxon>
        <taxon>Spermatophyta</taxon>
        <taxon>Magnoliopsida</taxon>
        <taxon>Liliopsida</taxon>
        <taxon>Poales</taxon>
        <taxon>Poaceae</taxon>
        <taxon>PACMAD clade</taxon>
        <taxon>Arundinoideae</taxon>
        <taxon>Arundineae</taxon>
        <taxon>Arundo</taxon>
    </lineage>
</organism>
<reference evidence="1" key="1">
    <citation type="submission" date="2014-09" db="EMBL/GenBank/DDBJ databases">
        <authorList>
            <person name="Magalhaes I.L.F."/>
            <person name="Oliveira U."/>
            <person name="Santos F.R."/>
            <person name="Vidigal T.H.D.A."/>
            <person name="Brescovit A.D."/>
            <person name="Santos A.J."/>
        </authorList>
    </citation>
    <scope>NUCLEOTIDE SEQUENCE</scope>
    <source>
        <tissue evidence="1">Shoot tissue taken approximately 20 cm above the soil surface</tissue>
    </source>
</reference>
<reference evidence="1" key="2">
    <citation type="journal article" date="2015" name="Data Brief">
        <title>Shoot transcriptome of the giant reed, Arundo donax.</title>
        <authorList>
            <person name="Barrero R.A."/>
            <person name="Guerrero F.D."/>
            <person name="Moolhuijzen P."/>
            <person name="Goolsby J.A."/>
            <person name="Tidwell J."/>
            <person name="Bellgard S.E."/>
            <person name="Bellgard M.I."/>
        </authorList>
    </citation>
    <scope>NUCLEOTIDE SEQUENCE</scope>
    <source>
        <tissue evidence="1">Shoot tissue taken approximately 20 cm above the soil surface</tissue>
    </source>
</reference>
<evidence type="ECO:0000313" key="1">
    <source>
        <dbReference type="EMBL" id="JAD70144.1"/>
    </source>
</evidence>
<sequence length="23" mass="2630">MYIYATYLVSVCFTLIPKLSCSN</sequence>